<feature type="compositionally biased region" description="Low complexity" evidence="1">
    <location>
        <begin position="437"/>
        <end position="449"/>
    </location>
</feature>
<feature type="compositionally biased region" description="Low complexity" evidence="1">
    <location>
        <begin position="471"/>
        <end position="489"/>
    </location>
</feature>
<proteinExistence type="predicted"/>
<feature type="compositionally biased region" description="Basic residues" evidence="1">
    <location>
        <begin position="418"/>
        <end position="428"/>
    </location>
</feature>
<accession>A0ABR3F038</accession>
<dbReference type="Proteomes" id="UP001465976">
    <property type="component" value="Unassembled WGS sequence"/>
</dbReference>
<protein>
    <submittedName>
        <fullName evidence="2">Uncharacterized protein</fullName>
    </submittedName>
</protein>
<feature type="compositionally biased region" description="Acidic residues" evidence="1">
    <location>
        <begin position="346"/>
        <end position="367"/>
    </location>
</feature>
<comment type="caution">
    <text evidence="2">The sequence shown here is derived from an EMBL/GenBank/DDBJ whole genome shotgun (WGS) entry which is preliminary data.</text>
</comment>
<feature type="compositionally biased region" description="Basic and acidic residues" evidence="1">
    <location>
        <begin position="82"/>
        <end position="94"/>
    </location>
</feature>
<feature type="region of interest" description="Disordered" evidence="1">
    <location>
        <begin position="82"/>
        <end position="102"/>
    </location>
</feature>
<keyword evidence="3" id="KW-1185">Reference proteome</keyword>
<name>A0ABR3F038_9AGAR</name>
<gene>
    <name evidence="2" type="ORF">V5O48_013570</name>
</gene>
<evidence type="ECO:0000313" key="3">
    <source>
        <dbReference type="Proteomes" id="UP001465976"/>
    </source>
</evidence>
<evidence type="ECO:0000313" key="2">
    <source>
        <dbReference type="EMBL" id="KAL0568416.1"/>
    </source>
</evidence>
<dbReference type="EMBL" id="JBAHYK010001345">
    <property type="protein sequence ID" value="KAL0568416.1"/>
    <property type="molecule type" value="Genomic_DNA"/>
</dbReference>
<reference evidence="2 3" key="1">
    <citation type="submission" date="2024-02" db="EMBL/GenBank/DDBJ databases">
        <title>A draft genome for the cacao thread blight pathogen Marasmius crinis-equi.</title>
        <authorList>
            <person name="Cohen S.P."/>
            <person name="Baruah I.K."/>
            <person name="Amoako-Attah I."/>
            <person name="Bukari Y."/>
            <person name="Meinhardt L.W."/>
            <person name="Bailey B.A."/>
        </authorList>
    </citation>
    <scope>NUCLEOTIDE SEQUENCE [LARGE SCALE GENOMIC DNA]</scope>
    <source>
        <strain evidence="2 3">GH-76</strain>
    </source>
</reference>
<organism evidence="2 3">
    <name type="scientific">Marasmius crinis-equi</name>
    <dbReference type="NCBI Taxonomy" id="585013"/>
    <lineage>
        <taxon>Eukaryota</taxon>
        <taxon>Fungi</taxon>
        <taxon>Dikarya</taxon>
        <taxon>Basidiomycota</taxon>
        <taxon>Agaricomycotina</taxon>
        <taxon>Agaricomycetes</taxon>
        <taxon>Agaricomycetidae</taxon>
        <taxon>Agaricales</taxon>
        <taxon>Marasmiineae</taxon>
        <taxon>Marasmiaceae</taxon>
        <taxon>Marasmius</taxon>
    </lineage>
</organism>
<sequence length="571" mass="62135">MTFAQRKKMNEKRTITNRQIKTAVAQKLQELMTWAKEQGRIFGKKDRYFKDMIFNGGVQLKHLKQKTSPYNAWRAEKAREIREGAPKTASDNDKNSPGIIASGKPQTLAEIDENFGEQYDTLTDKEKEELVARHKLLAAENAVTKIRLPTQKQVKETVKNVVENMIAMVRVAMRCVGMDGFFLLVRSRHDITIAPQWYCTNTKLENYLALAVKGPWDLEKFAARCEAFCVAGFDVTKIATTAQQRASFLKTEIVSLIQKLLAAAIGVESAEMNYKQFKKAITVPHGVVIEGWPLDRFVCPSDLGSHCGNLQTLLDALTKGTCYFRKMRSDAGIKRGPRAKNGATAVDEDDDDEDDADDMDADGDDNDNGGNNSTLKDVEVTAKAPAKQKLMQNKNTGATKEKPAAATGEGEGGGGGAKGRKTGGKGKGKVTVEQPVSSPSASSTSSTPAAPRPQQRPRPRKITSAAAATSTPNGPNGNPTIPESAPDPAADTRRPPPPPAHDSASPSLDVDQEERDSVPEGAVPDSGDVELQEIARGMKRRMDCLEPEVMLAPGAKRSRVPTRVGPNGWER</sequence>
<feature type="region of interest" description="Disordered" evidence="1">
    <location>
        <begin position="333"/>
        <end position="530"/>
    </location>
</feature>
<evidence type="ECO:0000256" key="1">
    <source>
        <dbReference type="SAM" id="MobiDB-lite"/>
    </source>
</evidence>